<organism evidence="2 3">
    <name type="scientific">Pleurodeles waltl</name>
    <name type="common">Iberian ribbed newt</name>
    <dbReference type="NCBI Taxonomy" id="8319"/>
    <lineage>
        <taxon>Eukaryota</taxon>
        <taxon>Metazoa</taxon>
        <taxon>Chordata</taxon>
        <taxon>Craniata</taxon>
        <taxon>Vertebrata</taxon>
        <taxon>Euteleostomi</taxon>
        <taxon>Amphibia</taxon>
        <taxon>Batrachia</taxon>
        <taxon>Caudata</taxon>
        <taxon>Salamandroidea</taxon>
        <taxon>Salamandridae</taxon>
        <taxon>Pleurodelinae</taxon>
        <taxon>Pleurodeles</taxon>
    </lineage>
</organism>
<protein>
    <submittedName>
        <fullName evidence="2">Uncharacterized protein</fullName>
    </submittedName>
</protein>
<dbReference type="PANTHER" id="PTHR11505">
    <property type="entry name" value="L1 TRANSPOSABLE ELEMENT-RELATED"/>
    <property type="match status" value="1"/>
</dbReference>
<evidence type="ECO:0000313" key="3">
    <source>
        <dbReference type="Proteomes" id="UP001066276"/>
    </source>
</evidence>
<dbReference type="EMBL" id="JANPWB010000006">
    <property type="protein sequence ID" value="KAJ1179957.1"/>
    <property type="molecule type" value="Genomic_DNA"/>
</dbReference>
<evidence type="ECO:0000256" key="1">
    <source>
        <dbReference type="SAM" id="MobiDB-lite"/>
    </source>
</evidence>
<proteinExistence type="predicted"/>
<dbReference type="Proteomes" id="UP001066276">
    <property type="component" value="Chromosome 3_2"/>
</dbReference>
<sequence>MDFKSGATLASPSDGTAVIMVEIRAGFQATDSRFDTLDARLDRMNEHIDCQAARMEGAEHRRSEVEDGCADTQKRLDRVEHFLKMVASKNEDLEAHNVRIAGVADSTDTGRMGSFVEKLLVELFGRGAFTSPFIVESMSCPGAPLHPVIAMHLNFRDQDTVLHQAREKAPMQYQGMSISIYTIFMPLVQDALRKYADAKALLQKSHIHYTMLYPVQLHIEMDGKQYIFTPPAVVASFCQLHHIGTALCGQRGSTDSATVSLPSSQDARASGGGPSI</sequence>
<dbReference type="Gene3D" id="1.20.5.340">
    <property type="match status" value="1"/>
</dbReference>
<dbReference type="AlphaFoldDB" id="A0AAV7TWJ3"/>
<dbReference type="InterPro" id="IPR004244">
    <property type="entry name" value="Transposase_22"/>
</dbReference>
<reference evidence="2" key="1">
    <citation type="journal article" date="2022" name="bioRxiv">
        <title>Sequencing and chromosome-scale assembly of the giantPleurodeles waltlgenome.</title>
        <authorList>
            <person name="Brown T."/>
            <person name="Elewa A."/>
            <person name="Iarovenko S."/>
            <person name="Subramanian E."/>
            <person name="Araus A.J."/>
            <person name="Petzold A."/>
            <person name="Susuki M."/>
            <person name="Suzuki K.-i.T."/>
            <person name="Hayashi T."/>
            <person name="Toyoda A."/>
            <person name="Oliveira C."/>
            <person name="Osipova E."/>
            <person name="Leigh N.D."/>
            <person name="Simon A."/>
            <person name="Yun M.H."/>
        </authorList>
    </citation>
    <scope>NUCLEOTIDE SEQUENCE</scope>
    <source>
        <strain evidence="2">20211129_DDA</strain>
        <tissue evidence="2">Liver</tissue>
    </source>
</reference>
<keyword evidence="3" id="KW-1185">Reference proteome</keyword>
<feature type="compositionally biased region" description="Polar residues" evidence="1">
    <location>
        <begin position="257"/>
        <end position="267"/>
    </location>
</feature>
<name>A0AAV7TWJ3_PLEWA</name>
<evidence type="ECO:0000313" key="2">
    <source>
        <dbReference type="EMBL" id="KAJ1179957.1"/>
    </source>
</evidence>
<dbReference type="InterPro" id="IPR042566">
    <property type="entry name" value="L1_C"/>
</dbReference>
<dbReference type="Gene3D" id="3.30.250.20">
    <property type="entry name" value="L1 transposable element, C-terminal domain"/>
    <property type="match status" value="1"/>
</dbReference>
<comment type="caution">
    <text evidence="2">The sequence shown here is derived from an EMBL/GenBank/DDBJ whole genome shotgun (WGS) entry which is preliminary data.</text>
</comment>
<gene>
    <name evidence="2" type="ORF">NDU88_005185</name>
</gene>
<feature type="region of interest" description="Disordered" evidence="1">
    <location>
        <begin position="257"/>
        <end position="276"/>
    </location>
</feature>
<accession>A0AAV7TWJ3</accession>